<protein>
    <submittedName>
        <fullName evidence="7">Uncharacterized protein</fullName>
    </submittedName>
</protein>
<keyword evidence="3" id="KW-0677">Repeat</keyword>
<reference evidence="7" key="1">
    <citation type="submission" date="2022-03" db="EMBL/GenBank/DDBJ databases">
        <authorList>
            <person name="Martin C."/>
        </authorList>
    </citation>
    <scope>NUCLEOTIDE SEQUENCE</scope>
</reference>
<proteinExistence type="predicted"/>
<dbReference type="SUPFAM" id="SSF57535">
    <property type="entry name" value="Complement control module/SCR domain"/>
    <property type="match status" value="3"/>
</dbReference>
<evidence type="ECO:0000313" key="8">
    <source>
        <dbReference type="Proteomes" id="UP000749559"/>
    </source>
</evidence>
<sequence>MKILHIFLLLAAFIGECVLMIDGTSVEVRQCRSSSWWDLIFNNHIHIDCPTGKVIDIKSAVASPPSHRCGSGYQKSITSDVMEECNAKHSCLWRLKRYRISGCSRLTCHTVNYECGTATCAPLEDISNGNVMVSNNDRIVGTTATYTCDVKFLIHGDAIRHCGWDDNYHRYRWLGHPPSCYVDRTLCPHTTNTMYVIGPMCYEFHDEQQYSYTEAEQKCLEKHGSMAMVINNDIWSLVVQHAKLQWNIHHVQNTYWFKTDEDYIGSWYYEAGSCFYLFITTRYYGQYFNWGWSKNCDHRGGHICQYEPIVATSCDPLEVPENGWMSGSSRAIGAEITLSCNDGYTPSNKNRTTFIRQCLPSGLWDGVHPDCQEVDCGNPTGGENVKIMLPNNATTFGSMAQFGCMEGFSHALANDDDDVYLEAICQKDGLWSLNPPVCTEIVSTRSLPRTESETKPITSHRTTYVTTPETTDVTRPETTVVTRPQTTDV</sequence>
<gene>
    <name evidence="7" type="ORF">OFUS_LOCUS13587</name>
</gene>
<evidence type="ECO:0000256" key="2">
    <source>
        <dbReference type="ARBA" id="ARBA00022729"/>
    </source>
</evidence>
<dbReference type="SMART" id="SM00032">
    <property type="entry name" value="CCP"/>
    <property type="match status" value="3"/>
</dbReference>
<organism evidence="7 8">
    <name type="scientific">Owenia fusiformis</name>
    <name type="common">Polychaete worm</name>
    <dbReference type="NCBI Taxonomy" id="6347"/>
    <lineage>
        <taxon>Eukaryota</taxon>
        <taxon>Metazoa</taxon>
        <taxon>Spiralia</taxon>
        <taxon>Lophotrochozoa</taxon>
        <taxon>Annelida</taxon>
        <taxon>Polychaeta</taxon>
        <taxon>Sedentaria</taxon>
        <taxon>Canalipalpata</taxon>
        <taxon>Sabellida</taxon>
        <taxon>Oweniida</taxon>
        <taxon>Oweniidae</taxon>
        <taxon>Owenia</taxon>
    </lineage>
</organism>
<dbReference type="EMBL" id="CAIIXF020000007">
    <property type="protein sequence ID" value="CAH1787975.1"/>
    <property type="molecule type" value="Genomic_DNA"/>
</dbReference>
<keyword evidence="2" id="KW-0732">Signal</keyword>
<dbReference type="Proteomes" id="UP000749559">
    <property type="component" value="Unassembled WGS sequence"/>
</dbReference>
<accession>A0A8J1UH37</accession>
<evidence type="ECO:0000256" key="6">
    <source>
        <dbReference type="PROSITE-ProRule" id="PRU00302"/>
    </source>
</evidence>
<evidence type="ECO:0000256" key="1">
    <source>
        <dbReference type="ARBA" id="ARBA00022659"/>
    </source>
</evidence>
<dbReference type="InterPro" id="IPR000436">
    <property type="entry name" value="Sushi_SCR_CCP_dom"/>
</dbReference>
<dbReference type="InterPro" id="IPR035976">
    <property type="entry name" value="Sushi/SCR/CCP_sf"/>
</dbReference>
<name>A0A8J1UH37_OWEFU</name>
<feature type="non-terminal residue" evidence="7">
    <location>
        <position position="1"/>
    </location>
</feature>
<dbReference type="SUPFAM" id="SSF56436">
    <property type="entry name" value="C-type lectin-like"/>
    <property type="match status" value="1"/>
</dbReference>
<dbReference type="AlphaFoldDB" id="A0A8J1UH37"/>
<dbReference type="InterPro" id="IPR016186">
    <property type="entry name" value="C-type_lectin-like/link_sf"/>
</dbReference>
<dbReference type="InterPro" id="IPR050350">
    <property type="entry name" value="Compl-Cell_Adhes-Reg"/>
</dbReference>
<dbReference type="InterPro" id="IPR016187">
    <property type="entry name" value="CTDL_fold"/>
</dbReference>
<dbReference type="PANTHER" id="PTHR19325">
    <property type="entry name" value="COMPLEMENT COMPONENT-RELATED SUSHI DOMAIN-CONTAINING"/>
    <property type="match status" value="1"/>
</dbReference>
<dbReference type="CDD" id="cd22823">
    <property type="entry name" value="Gal_Rha_Lectin"/>
    <property type="match status" value="1"/>
</dbReference>
<evidence type="ECO:0000256" key="5">
    <source>
        <dbReference type="ARBA" id="ARBA00023180"/>
    </source>
</evidence>
<dbReference type="PROSITE" id="PS50923">
    <property type="entry name" value="SUSHI"/>
    <property type="match status" value="3"/>
</dbReference>
<keyword evidence="5" id="KW-0325">Glycoprotein</keyword>
<dbReference type="CDD" id="cd00033">
    <property type="entry name" value="CCP"/>
    <property type="match status" value="3"/>
</dbReference>
<comment type="caution">
    <text evidence="6">Lacks conserved residue(s) required for the propagation of feature annotation.</text>
</comment>
<keyword evidence="4" id="KW-1015">Disulfide bond</keyword>
<evidence type="ECO:0000313" key="7">
    <source>
        <dbReference type="EMBL" id="CAH1787975.1"/>
    </source>
</evidence>
<dbReference type="PANTHER" id="PTHR19325:SF575">
    <property type="entry name" value="LOCOMOTION-RELATED PROTEIN HIKARU GENKI"/>
    <property type="match status" value="1"/>
</dbReference>
<dbReference type="Gene3D" id="3.10.100.10">
    <property type="entry name" value="Mannose-Binding Protein A, subunit A"/>
    <property type="match status" value="1"/>
</dbReference>
<keyword evidence="8" id="KW-1185">Reference proteome</keyword>
<dbReference type="Gene3D" id="2.10.70.10">
    <property type="entry name" value="Complement Module, domain 1"/>
    <property type="match status" value="3"/>
</dbReference>
<dbReference type="OrthoDB" id="547680at2759"/>
<evidence type="ECO:0000256" key="4">
    <source>
        <dbReference type="ARBA" id="ARBA00023157"/>
    </source>
</evidence>
<dbReference type="Pfam" id="PF00084">
    <property type="entry name" value="Sushi"/>
    <property type="match status" value="3"/>
</dbReference>
<comment type="caution">
    <text evidence="7">The sequence shown here is derived from an EMBL/GenBank/DDBJ whole genome shotgun (WGS) entry which is preliminary data.</text>
</comment>
<evidence type="ECO:0000256" key="3">
    <source>
        <dbReference type="ARBA" id="ARBA00022737"/>
    </source>
</evidence>
<keyword evidence="1 6" id="KW-0768">Sushi</keyword>